<comment type="caution">
    <text evidence="2">The sequence shown here is derived from an EMBL/GenBank/DDBJ whole genome shotgun (WGS) entry which is preliminary data.</text>
</comment>
<keyword evidence="1" id="KW-0472">Membrane</keyword>
<dbReference type="Proteomes" id="UP000551327">
    <property type="component" value="Unassembled WGS sequence"/>
</dbReference>
<dbReference type="RefSeq" id="WP_185677751.1">
    <property type="nucleotide sequence ID" value="NZ_JACLAX010000001.1"/>
</dbReference>
<feature type="transmembrane region" description="Helical" evidence="1">
    <location>
        <begin position="7"/>
        <end position="25"/>
    </location>
</feature>
<evidence type="ECO:0008006" key="4">
    <source>
        <dbReference type="Google" id="ProtNLM"/>
    </source>
</evidence>
<feature type="transmembrane region" description="Helical" evidence="1">
    <location>
        <begin position="97"/>
        <end position="116"/>
    </location>
</feature>
<proteinExistence type="predicted"/>
<gene>
    <name evidence="2" type="ORF">H7F53_01855</name>
</gene>
<protein>
    <recommendedName>
        <fullName evidence="4">DoxX family protein</fullName>
    </recommendedName>
</protein>
<name>A0A7X1KNX2_9SPHN</name>
<reference evidence="2 3" key="1">
    <citation type="submission" date="2020-08" db="EMBL/GenBank/DDBJ databases">
        <title>The genome sequence of type strain Novosphingobium piscinae KCTC 42194.</title>
        <authorList>
            <person name="Liu Y."/>
        </authorList>
    </citation>
    <scope>NUCLEOTIDE SEQUENCE [LARGE SCALE GENOMIC DNA]</scope>
    <source>
        <strain evidence="2 3">KCTC 42194</strain>
    </source>
</reference>
<keyword evidence="1" id="KW-1133">Transmembrane helix</keyword>
<evidence type="ECO:0000313" key="3">
    <source>
        <dbReference type="Proteomes" id="UP000551327"/>
    </source>
</evidence>
<feature type="transmembrane region" description="Helical" evidence="1">
    <location>
        <begin position="73"/>
        <end position="91"/>
    </location>
</feature>
<organism evidence="2 3">
    <name type="scientific">Novosphingobium piscinae</name>
    <dbReference type="NCBI Taxonomy" id="1507448"/>
    <lineage>
        <taxon>Bacteria</taxon>
        <taxon>Pseudomonadati</taxon>
        <taxon>Pseudomonadota</taxon>
        <taxon>Alphaproteobacteria</taxon>
        <taxon>Sphingomonadales</taxon>
        <taxon>Sphingomonadaceae</taxon>
        <taxon>Novosphingobium</taxon>
    </lineage>
</organism>
<accession>A0A7X1KNX2</accession>
<dbReference type="AlphaFoldDB" id="A0A7X1KNX2"/>
<evidence type="ECO:0000313" key="2">
    <source>
        <dbReference type="EMBL" id="MBC2667888.1"/>
    </source>
</evidence>
<sequence length="151" mass="16876">MRIVYGTCRIAFGGWYLFSGLWHFLWPWLQPMGSTPEAIAFTRAMLASGLFDWVKAIEVVTGLLILANRAMPLTVIAITPLNAVIVFWNLVLDQGLIDYAFAAFTVVANAVLAWPWRMSYLPLLVWTGRPDYGLRPTGAISPLDPDQCSRT</sequence>
<keyword evidence="3" id="KW-1185">Reference proteome</keyword>
<dbReference type="EMBL" id="JACLAX010000001">
    <property type="protein sequence ID" value="MBC2667888.1"/>
    <property type="molecule type" value="Genomic_DNA"/>
</dbReference>
<keyword evidence="1" id="KW-0812">Transmembrane</keyword>
<evidence type="ECO:0000256" key="1">
    <source>
        <dbReference type="SAM" id="Phobius"/>
    </source>
</evidence>